<comment type="caution">
    <text evidence="1">The sequence shown here is derived from an EMBL/GenBank/DDBJ whole genome shotgun (WGS) entry which is preliminary data.</text>
</comment>
<reference evidence="1" key="1">
    <citation type="submission" date="2019-08" db="EMBL/GenBank/DDBJ databases">
        <authorList>
            <person name="Kucharzyk K."/>
            <person name="Murdoch R.W."/>
            <person name="Higgins S."/>
            <person name="Loffler F."/>
        </authorList>
    </citation>
    <scope>NUCLEOTIDE SEQUENCE</scope>
</reference>
<gene>
    <name evidence="1" type="ORF">SDC9_61450</name>
</gene>
<dbReference type="AlphaFoldDB" id="A0A644XLW5"/>
<dbReference type="EMBL" id="VSSQ01002383">
    <property type="protein sequence ID" value="MPM15084.1"/>
    <property type="molecule type" value="Genomic_DNA"/>
</dbReference>
<name>A0A644XLW5_9ZZZZ</name>
<proteinExistence type="predicted"/>
<accession>A0A644XLW5</accession>
<evidence type="ECO:0000313" key="1">
    <source>
        <dbReference type="EMBL" id="MPM15084.1"/>
    </source>
</evidence>
<sequence length="102" mass="11234">MGKLFIQAVQHFLLVVEVPVQINFGKQQGKVLKVLHVQHMSFLLVTLLGNALPVSYNVQVVTAQGGMGNFIHFYQGACELVKIVCLSIFCQAFKPVCPQSGF</sequence>
<protein>
    <submittedName>
        <fullName evidence="1">Uncharacterized protein</fullName>
    </submittedName>
</protein>
<organism evidence="1">
    <name type="scientific">bioreactor metagenome</name>
    <dbReference type="NCBI Taxonomy" id="1076179"/>
    <lineage>
        <taxon>unclassified sequences</taxon>
        <taxon>metagenomes</taxon>
        <taxon>ecological metagenomes</taxon>
    </lineage>
</organism>